<comment type="caution">
    <text evidence="2">The sequence shown here is derived from an EMBL/GenBank/DDBJ whole genome shotgun (WGS) entry which is preliminary data.</text>
</comment>
<evidence type="ECO:0008006" key="4">
    <source>
        <dbReference type="Google" id="ProtNLM"/>
    </source>
</evidence>
<gene>
    <name evidence="2" type="ORF">PC118_g16201</name>
</gene>
<evidence type="ECO:0000313" key="3">
    <source>
        <dbReference type="Proteomes" id="UP000697107"/>
    </source>
</evidence>
<sequence>MTHEQAAGASRWRMYVVWALWLPVWSGEGDWSLHGTKRRAVEIWNIVYRWSDGLSVTLDKSEEDPIVGNLFD</sequence>
<keyword evidence="1" id="KW-0732">Signal</keyword>
<accession>A0A8T1FJ94</accession>
<protein>
    <recommendedName>
        <fullName evidence="4">Necrosis inducing protein</fullName>
    </recommendedName>
</protein>
<name>A0A8T1FJ94_9STRA</name>
<feature type="signal peptide" evidence="1">
    <location>
        <begin position="1"/>
        <end position="29"/>
    </location>
</feature>
<dbReference type="AlphaFoldDB" id="A0A8T1FJ94"/>
<evidence type="ECO:0000313" key="2">
    <source>
        <dbReference type="EMBL" id="KAG2971588.1"/>
    </source>
</evidence>
<dbReference type="VEuPathDB" id="FungiDB:PC110_g13730"/>
<organism evidence="2 3">
    <name type="scientific">Phytophthora cactorum</name>
    <dbReference type="NCBI Taxonomy" id="29920"/>
    <lineage>
        <taxon>Eukaryota</taxon>
        <taxon>Sar</taxon>
        <taxon>Stramenopiles</taxon>
        <taxon>Oomycota</taxon>
        <taxon>Peronosporomycetes</taxon>
        <taxon>Peronosporales</taxon>
        <taxon>Peronosporaceae</taxon>
        <taxon>Phytophthora</taxon>
    </lineage>
</organism>
<feature type="chain" id="PRO_5035918477" description="Necrosis inducing protein" evidence="1">
    <location>
        <begin position="30"/>
        <end position="72"/>
    </location>
</feature>
<dbReference type="Proteomes" id="UP000697107">
    <property type="component" value="Unassembled WGS sequence"/>
</dbReference>
<reference evidence="2" key="1">
    <citation type="submission" date="2018-10" db="EMBL/GenBank/DDBJ databases">
        <title>Effector identification in a new, highly contiguous assembly of the strawberry crown rot pathogen Phytophthora cactorum.</title>
        <authorList>
            <person name="Armitage A.D."/>
            <person name="Nellist C.F."/>
            <person name="Bates H."/>
            <person name="Vickerstaff R.J."/>
            <person name="Harrison R.J."/>
        </authorList>
    </citation>
    <scope>NUCLEOTIDE SEQUENCE</scope>
    <source>
        <strain evidence="2">P415</strain>
    </source>
</reference>
<evidence type="ECO:0000256" key="1">
    <source>
        <dbReference type="SAM" id="SignalP"/>
    </source>
</evidence>
<proteinExistence type="predicted"/>
<dbReference type="EMBL" id="RCML01000661">
    <property type="protein sequence ID" value="KAG2971588.1"/>
    <property type="molecule type" value="Genomic_DNA"/>
</dbReference>